<name>A0A916XU83_9HYPH</name>
<dbReference type="InterPro" id="IPR029063">
    <property type="entry name" value="SAM-dependent_MTases_sf"/>
</dbReference>
<dbReference type="Proteomes" id="UP000613160">
    <property type="component" value="Unassembled WGS sequence"/>
</dbReference>
<dbReference type="Gene3D" id="3.40.50.150">
    <property type="entry name" value="Vaccinia Virus protein VP39"/>
    <property type="match status" value="1"/>
</dbReference>
<gene>
    <name evidence="1" type="ORF">GCM10011335_13100</name>
</gene>
<dbReference type="EMBL" id="BMJJ01000002">
    <property type="protein sequence ID" value="GGD11488.1"/>
    <property type="molecule type" value="Genomic_DNA"/>
</dbReference>
<dbReference type="GO" id="GO:0032259">
    <property type="term" value="P:methylation"/>
    <property type="evidence" value="ECO:0007669"/>
    <property type="project" value="UniProtKB-KW"/>
</dbReference>
<evidence type="ECO:0000313" key="1">
    <source>
        <dbReference type="EMBL" id="GGD11488.1"/>
    </source>
</evidence>
<keyword evidence="1" id="KW-0489">Methyltransferase</keyword>
<reference evidence="1" key="2">
    <citation type="submission" date="2020-09" db="EMBL/GenBank/DDBJ databases">
        <authorList>
            <person name="Sun Q."/>
            <person name="Zhou Y."/>
        </authorList>
    </citation>
    <scope>NUCLEOTIDE SEQUENCE</scope>
    <source>
        <strain evidence="1">CGMCC 1.15493</strain>
    </source>
</reference>
<proteinExistence type="predicted"/>
<evidence type="ECO:0000313" key="2">
    <source>
        <dbReference type="Proteomes" id="UP000613160"/>
    </source>
</evidence>
<dbReference type="CDD" id="cd02440">
    <property type="entry name" value="AdoMet_MTases"/>
    <property type="match status" value="1"/>
</dbReference>
<sequence length="347" mass="37785">MNQVQIAFDGESLITPELIAADGRAIDGHPQSEQFATARVQLGLVMNIARQRLEAGTAPAAAVGYLLETLHDMRRALDPAVWQELIPLAQDHPIAALIHQDPLTQRSFEKPRGYSGDAGLLDLIYRHPDAAETVAQSTALGQAIYDYTSHAPSCVAARERIEILARHVDAVTAARGGDSEILTIAAGHLREAELSSALQGGQIKRWVALDQDPLSVGLVARNHAGSCIEAMPGSVRGLLGNAYGIGTFDFIYAAGLYDYLPERVAVRLTQKCLEMLKPNGVFLFANFHVDMLDAAYMETLANWPLILRSEEDVWNIMRSSVDMNTVDAEVELGANRNMVYGIVTKRG</sequence>
<keyword evidence="2" id="KW-1185">Reference proteome</keyword>
<reference evidence="1" key="1">
    <citation type="journal article" date="2014" name="Int. J. Syst. Evol. Microbiol.">
        <title>Complete genome sequence of Corynebacterium casei LMG S-19264T (=DSM 44701T), isolated from a smear-ripened cheese.</title>
        <authorList>
            <consortium name="US DOE Joint Genome Institute (JGI-PGF)"/>
            <person name="Walter F."/>
            <person name="Albersmeier A."/>
            <person name="Kalinowski J."/>
            <person name="Ruckert C."/>
        </authorList>
    </citation>
    <scope>NUCLEOTIDE SEQUENCE</scope>
    <source>
        <strain evidence="1">CGMCC 1.15493</strain>
    </source>
</reference>
<keyword evidence="1" id="KW-0808">Transferase</keyword>
<dbReference type="GO" id="GO:0008168">
    <property type="term" value="F:methyltransferase activity"/>
    <property type="evidence" value="ECO:0007669"/>
    <property type="project" value="UniProtKB-KW"/>
</dbReference>
<dbReference type="SUPFAM" id="SSF53335">
    <property type="entry name" value="S-adenosyl-L-methionine-dependent methyltransferases"/>
    <property type="match status" value="1"/>
</dbReference>
<dbReference type="RefSeq" id="WP_188849752.1">
    <property type="nucleotide sequence ID" value="NZ_BMJJ01000002.1"/>
</dbReference>
<dbReference type="AlphaFoldDB" id="A0A916XU83"/>
<accession>A0A916XU83</accession>
<organism evidence="1 2">
    <name type="scientific">Aureimonas glaciei</name>
    <dbReference type="NCBI Taxonomy" id="1776957"/>
    <lineage>
        <taxon>Bacteria</taxon>
        <taxon>Pseudomonadati</taxon>
        <taxon>Pseudomonadota</taxon>
        <taxon>Alphaproteobacteria</taxon>
        <taxon>Hyphomicrobiales</taxon>
        <taxon>Aurantimonadaceae</taxon>
        <taxon>Aureimonas</taxon>
    </lineage>
</organism>
<comment type="caution">
    <text evidence="1">The sequence shown here is derived from an EMBL/GenBank/DDBJ whole genome shotgun (WGS) entry which is preliminary data.</text>
</comment>
<protein>
    <submittedName>
        <fullName evidence="1">Methyltransferase</fullName>
    </submittedName>
</protein>